<evidence type="ECO:0000313" key="3">
    <source>
        <dbReference type="Proteomes" id="UP001519887"/>
    </source>
</evidence>
<sequence length="122" mass="13707">PGMERRVVELLYEKELQFDTVITSFDQQALRTVRELTAEVRTGLITEVAPPSLAGDLRALGASFLSIGYKRVTPELMKEMRSKGITVMAWTVNDVSAMKRLAAIDPELMICTNYPDRFAELL</sequence>
<dbReference type="PANTHER" id="PTHR46211:SF14">
    <property type="entry name" value="GLYCEROPHOSPHODIESTER PHOSPHODIESTERASE"/>
    <property type="match status" value="1"/>
</dbReference>
<dbReference type="InterPro" id="IPR017946">
    <property type="entry name" value="PLC-like_Pdiesterase_TIM-brl"/>
</dbReference>
<comment type="caution">
    <text evidence="2">The sequence shown here is derived from an EMBL/GenBank/DDBJ whole genome shotgun (WGS) entry which is preliminary data.</text>
</comment>
<dbReference type="EMBL" id="JAHZIK010003469">
    <property type="protein sequence ID" value="MBW7461986.1"/>
    <property type="molecule type" value="Genomic_DNA"/>
</dbReference>
<dbReference type="InterPro" id="IPR030395">
    <property type="entry name" value="GP_PDE_dom"/>
</dbReference>
<dbReference type="Proteomes" id="UP001519887">
    <property type="component" value="Unassembled WGS sequence"/>
</dbReference>
<dbReference type="CDD" id="cd08556">
    <property type="entry name" value="GDPD"/>
    <property type="match status" value="1"/>
</dbReference>
<keyword evidence="3" id="KW-1185">Reference proteome</keyword>
<organism evidence="2 3">
    <name type="scientific">Paenibacillus sepulcri</name>
    <dbReference type="NCBI Taxonomy" id="359917"/>
    <lineage>
        <taxon>Bacteria</taxon>
        <taxon>Bacillati</taxon>
        <taxon>Bacillota</taxon>
        <taxon>Bacilli</taxon>
        <taxon>Bacillales</taxon>
        <taxon>Paenibacillaceae</taxon>
        <taxon>Paenibacillus</taxon>
    </lineage>
</organism>
<feature type="domain" description="GP-PDE" evidence="1">
    <location>
        <begin position="6"/>
        <end position="116"/>
    </location>
</feature>
<evidence type="ECO:0000259" key="1">
    <source>
        <dbReference type="Pfam" id="PF03009"/>
    </source>
</evidence>
<dbReference type="PANTHER" id="PTHR46211">
    <property type="entry name" value="GLYCEROPHOSPHORYL DIESTER PHOSPHODIESTERASE"/>
    <property type="match status" value="1"/>
</dbReference>
<name>A0ABS7CN98_9BACL</name>
<gene>
    <name evidence="2" type="ORF">K0U00_48845</name>
</gene>
<dbReference type="Gene3D" id="3.20.20.190">
    <property type="entry name" value="Phosphatidylinositol (PI) phosphodiesterase"/>
    <property type="match status" value="1"/>
</dbReference>
<evidence type="ECO:0000313" key="2">
    <source>
        <dbReference type="EMBL" id="MBW7461986.1"/>
    </source>
</evidence>
<proteinExistence type="predicted"/>
<protein>
    <submittedName>
        <fullName evidence="2">Glycerophosphodiester phosphodiesterase</fullName>
    </submittedName>
</protein>
<dbReference type="Pfam" id="PF03009">
    <property type="entry name" value="GDPD"/>
    <property type="match status" value="1"/>
</dbReference>
<feature type="non-terminal residue" evidence="2">
    <location>
        <position position="1"/>
    </location>
</feature>
<reference evidence="2 3" key="1">
    <citation type="submission" date="2021-07" db="EMBL/GenBank/DDBJ databases">
        <title>Paenibacillus radiodurans sp. nov., isolated from the southeastern edge of Tengger Desert.</title>
        <authorList>
            <person name="Zhang G."/>
        </authorList>
    </citation>
    <scope>NUCLEOTIDE SEQUENCE [LARGE SCALE GENOMIC DNA]</scope>
    <source>
        <strain evidence="2 3">CCM 7311</strain>
    </source>
</reference>
<dbReference type="SUPFAM" id="SSF51695">
    <property type="entry name" value="PLC-like phosphodiesterases"/>
    <property type="match status" value="1"/>
</dbReference>
<accession>A0ABS7CN98</accession>